<dbReference type="GO" id="GO:0019168">
    <property type="term" value="F:2-polyprenylphenol 6-hydroxylase activity"/>
    <property type="evidence" value="ECO:0007669"/>
    <property type="project" value="TreeGrafter"/>
</dbReference>
<evidence type="ECO:0000256" key="2">
    <source>
        <dbReference type="ARBA" id="ARBA00004749"/>
    </source>
</evidence>
<dbReference type="InterPro" id="IPR010971">
    <property type="entry name" value="UbiH/COQ6"/>
</dbReference>
<dbReference type="Proteomes" id="UP000254031">
    <property type="component" value="Unassembled WGS sequence"/>
</dbReference>
<evidence type="ECO:0000256" key="7">
    <source>
        <dbReference type="ARBA" id="ARBA00023033"/>
    </source>
</evidence>
<gene>
    <name evidence="8" type="primary">ubiF_2</name>
    <name evidence="8" type="ORF">NCTC9380_02188</name>
</gene>
<dbReference type="PANTHER" id="PTHR43876">
    <property type="entry name" value="UBIQUINONE BIOSYNTHESIS MONOOXYGENASE COQ6, MITOCHONDRIAL"/>
    <property type="match status" value="1"/>
</dbReference>
<dbReference type="SUPFAM" id="SSF51905">
    <property type="entry name" value="FAD/NAD(P)-binding domain"/>
    <property type="match status" value="1"/>
</dbReference>
<keyword evidence="5" id="KW-0274">FAD</keyword>
<dbReference type="GO" id="GO:0071949">
    <property type="term" value="F:FAD binding"/>
    <property type="evidence" value="ECO:0007669"/>
    <property type="project" value="InterPro"/>
</dbReference>
<accession>A0A248ZXP2</accession>
<evidence type="ECO:0000313" key="9">
    <source>
        <dbReference type="Proteomes" id="UP000254031"/>
    </source>
</evidence>
<dbReference type="EMBL" id="UGPL01000006">
    <property type="protein sequence ID" value="STY66857.1"/>
    <property type="molecule type" value="Genomic_DNA"/>
</dbReference>
<evidence type="ECO:0000256" key="3">
    <source>
        <dbReference type="ARBA" id="ARBA00005349"/>
    </source>
</evidence>
<dbReference type="EC" id="1.14.13.-" evidence="8"/>
<comment type="pathway">
    <text evidence="2">Cofactor biosynthesis; ubiquinone biosynthesis.</text>
</comment>
<evidence type="ECO:0000256" key="6">
    <source>
        <dbReference type="ARBA" id="ARBA00023002"/>
    </source>
</evidence>
<keyword evidence="6 8" id="KW-0560">Oxidoreductase</keyword>
<dbReference type="PANTHER" id="PTHR43876:SF7">
    <property type="entry name" value="UBIQUINONE BIOSYNTHESIS MONOOXYGENASE COQ6, MITOCHONDRIAL"/>
    <property type="match status" value="1"/>
</dbReference>
<evidence type="ECO:0000256" key="1">
    <source>
        <dbReference type="ARBA" id="ARBA00001974"/>
    </source>
</evidence>
<keyword evidence="4" id="KW-0285">Flavoprotein</keyword>
<dbReference type="InterPro" id="IPR036188">
    <property type="entry name" value="FAD/NAD-bd_sf"/>
</dbReference>
<dbReference type="AlphaFoldDB" id="A0A248ZXP2"/>
<keyword evidence="7" id="KW-0503">Monooxygenase</keyword>
<evidence type="ECO:0000313" key="8">
    <source>
        <dbReference type="EMBL" id="STY66857.1"/>
    </source>
</evidence>
<reference evidence="8 9" key="1">
    <citation type="submission" date="2018-06" db="EMBL/GenBank/DDBJ databases">
        <authorList>
            <consortium name="Pathogen Informatics"/>
            <person name="Doyle S."/>
        </authorList>
    </citation>
    <scope>NUCLEOTIDE SEQUENCE [LARGE SCALE GENOMIC DNA]</scope>
    <source>
        <strain evidence="8 9">NCTC9380</strain>
    </source>
</reference>
<dbReference type="Gene3D" id="3.50.50.60">
    <property type="entry name" value="FAD/NAD(P)-binding domain"/>
    <property type="match status" value="2"/>
</dbReference>
<evidence type="ECO:0000256" key="4">
    <source>
        <dbReference type="ARBA" id="ARBA00022630"/>
    </source>
</evidence>
<dbReference type="NCBIfam" id="TIGR01988">
    <property type="entry name" value="Ubi-OHases"/>
    <property type="match status" value="1"/>
</dbReference>
<evidence type="ECO:0000256" key="5">
    <source>
        <dbReference type="ARBA" id="ARBA00022827"/>
    </source>
</evidence>
<dbReference type="InterPro" id="IPR002938">
    <property type="entry name" value="FAD-bd"/>
</dbReference>
<proteinExistence type="inferred from homology"/>
<sequence length="415" mass="46007">MPALISTILGRAQGTAPTFDFMKSADIVIVGGGMVGLALAGLLKDVDCQIKIIEKNTPKFDADTIYHRVSAINASSQKILEQIGAFQHIPAQRLSPYTEMKVWEKDSFANIHFDNNDNEIKQLGLSQLGFILENAVIQHALWQQVSQQANVEYIIAAPQTLGVSENGAFLTLDNGEMLSAKLVVGADGANSWVRNQMKMPLTSKDYQHTALVCNVKTTEKHGKTARQIFAEDSIFAFLPMADEHLCSIVWSLPPNKANELKNASEAEFNKALTIAFDNQLGLCEVQSLREIYPLAARFCRDFAQPRIALIGDAAHTIHPLAGLGVNLGFADARTLANEIQKQLVNNQDIGEYRHLRQFERERKAQAMKLLATMEGLKQLFDGNHPLKKLFRGIGLSLTNQLPFVKKQLIQQAIYL</sequence>
<comment type="similarity">
    <text evidence="3">Belongs to the UbiH/COQ6 family.</text>
</comment>
<organism evidence="8 9">
    <name type="scientific">Mannheimia haemolytica</name>
    <name type="common">Pasteurella haemolytica</name>
    <dbReference type="NCBI Taxonomy" id="75985"/>
    <lineage>
        <taxon>Bacteria</taxon>
        <taxon>Pseudomonadati</taxon>
        <taxon>Pseudomonadota</taxon>
        <taxon>Gammaproteobacteria</taxon>
        <taxon>Pasteurellales</taxon>
        <taxon>Pasteurellaceae</taxon>
        <taxon>Mannheimia</taxon>
    </lineage>
</organism>
<protein>
    <submittedName>
        <fullName evidence="8">2-octaprenyl-3-methyl-6-methoxy-1,4-benzoquinol hydroxylase</fullName>
        <ecNumber evidence="8">1.14.13.-</ecNumber>
    </submittedName>
</protein>
<name>A0A248ZXP2_MANHA</name>
<dbReference type="GO" id="GO:0006744">
    <property type="term" value="P:ubiquinone biosynthetic process"/>
    <property type="evidence" value="ECO:0007669"/>
    <property type="project" value="UniProtKB-UniPathway"/>
</dbReference>
<dbReference type="InterPro" id="IPR051205">
    <property type="entry name" value="UbiH/COQ6_monooxygenase"/>
</dbReference>
<dbReference type="PRINTS" id="PR00420">
    <property type="entry name" value="RNGMNOXGNASE"/>
</dbReference>
<dbReference type="UniPathway" id="UPA00232"/>
<dbReference type="Pfam" id="PF01494">
    <property type="entry name" value="FAD_binding_3"/>
    <property type="match status" value="1"/>
</dbReference>
<comment type="cofactor">
    <cofactor evidence="1">
        <name>FAD</name>
        <dbReference type="ChEBI" id="CHEBI:57692"/>
    </cofactor>
</comment>